<accession>A0A183BKI1</accession>
<dbReference type="Gene3D" id="1.25.40.20">
    <property type="entry name" value="Ankyrin repeat-containing domain"/>
    <property type="match status" value="1"/>
</dbReference>
<dbReference type="AlphaFoldDB" id="A0A183BKI1"/>
<dbReference type="PANTHER" id="PTHR22677:SF4">
    <property type="entry name" value="USHER SYNDROME TYPE-1G PROTEIN-LIKE PROTEIN"/>
    <property type="match status" value="1"/>
</dbReference>
<dbReference type="PANTHER" id="PTHR22677">
    <property type="entry name" value="ANKYRIN REPEAT DOMAIN-CONTAINING PROTEIN 60"/>
    <property type="match status" value="1"/>
</dbReference>
<dbReference type="Pfam" id="PF12796">
    <property type="entry name" value="Ank_2"/>
    <property type="match status" value="1"/>
</dbReference>
<name>A0A183BKI1_GLOPA</name>
<keyword evidence="2" id="KW-1185">Reference proteome</keyword>
<dbReference type="InterPro" id="IPR002110">
    <property type="entry name" value="Ankyrin_rpt"/>
</dbReference>
<dbReference type="Pfam" id="PF00023">
    <property type="entry name" value="Ank"/>
    <property type="match status" value="1"/>
</dbReference>
<proteinExistence type="predicted"/>
<sequence>MANYDDSGSSSSGTNSARQQAKFIALAESGDAVQMPSLLRTFNANANLLSASLITAAKNGNTEMARLMLEHGADPQKTETEMFDGELTTFSAMYFAADLGNLDLCRMFVLTGRVDVNKAESDGERLLRIAALHGHLPVVRFLVENGADINGKDSDGFTPLMSAAGAPNTLIVQFLLDRGADKDIKAKNGMTAASFAGTGSSAAGSAALADMIKKHQFN</sequence>
<dbReference type="PROSITE" id="PS50088">
    <property type="entry name" value="ANK_REPEAT"/>
    <property type="match status" value="2"/>
</dbReference>
<protein>
    <submittedName>
        <fullName evidence="3">ANK_REP_REGION domain-containing protein</fullName>
    </submittedName>
</protein>
<evidence type="ECO:0000313" key="3">
    <source>
        <dbReference type="WBParaSite" id="GPLIN_000111200"/>
    </source>
</evidence>
<organism evidence="2 3">
    <name type="scientific">Globodera pallida</name>
    <name type="common">Potato cyst nematode worm</name>
    <name type="synonym">Heterodera pallida</name>
    <dbReference type="NCBI Taxonomy" id="36090"/>
    <lineage>
        <taxon>Eukaryota</taxon>
        <taxon>Metazoa</taxon>
        <taxon>Ecdysozoa</taxon>
        <taxon>Nematoda</taxon>
        <taxon>Chromadorea</taxon>
        <taxon>Rhabditida</taxon>
        <taxon>Tylenchina</taxon>
        <taxon>Tylenchomorpha</taxon>
        <taxon>Tylenchoidea</taxon>
        <taxon>Heteroderidae</taxon>
        <taxon>Heteroderinae</taxon>
        <taxon>Globodera</taxon>
    </lineage>
</organism>
<reference evidence="2" key="1">
    <citation type="submission" date="2014-05" db="EMBL/GenBank/DDBJ databases">
        <title>The genome and life-stage specific transcriptomes of Globodera pallida elucidate key aspects of plant parasitism by a cyst nematode.</title>
        <authorList>
            <person name="Cotton J.A."/>
            <person name="Lilley C.J."/>
            <person name="Jones L.M."/>
            <person name="Kikuchi T."/>
            <person name="Reid A.J."/>
            <person name="Thorpe P."/>
            <person name="Tsai I.J."/>
            <person name="Beasley H."/>
            <person name="Blok V."/>
            <person name="Cock P.J.A."/>
            <person name="Van den Akker S.E."/>
            <person name="Holroyd N."/>
            <person name="Hunt M."/>
            <person name="Mantelin S."/>
            <person name="Naghra H."/>
            <person name="Pain A."/>
            <person name="Palomares-Rius J.E."/>
            <person name="Zarowiecki M."/>
            <person name="Berriman M."/>
            <person name="Jones J.T."/>
            <person name="Urwin P.E."/>
        </authorList>
    </citation>
    <scope>NUCLEOTIDE SEQUENCE [LARGE SCALE GENOMIC DNA]</scope>
    <source>
        <strain evidence="2">Lindley</strain>
    </source>
</reference>
<reference evidence="3" key="2">
    <citation type="submission" date="2016-06" db="UniProtKB">
        <authorList>
            <consortium name="WormBaseParasite"/>
        </authorList>
    </citation>
    <scope>IDENTIFICATION</scope>
</reference>
<dbReference type="Proteomes" id="UP000050741">
    <property type="component" value="Unassembled WGS sequence"/>
</dbReference>
<dbReference type="WBParaSite" id="GPLIN_000111200">
    <property type="protein sequence ID" value="GPLIN_000111200"/>
    <property type="gene ID" value="GPLIN_000111200"/>
</dbReference>
<evidence type="ECO:0000256" key="1">
    <source>
        <dbReference type="PROSITE-ProRule" id="PRU00023"/>
    </source>
</evidence>
<dbReference type="OrthoDB" id="6781668at2759"/>
<feature type="repeat" description="ANK" evidence="1">
    <location>
        <begin position="155"/>
        <end position="187"/>
    </location>
</feature>
<feature type="repeat" description="ANK" evidence="1">
    <location>
        <begin position="122"/>
        <end position="154"/>
    </location>
</feature>
<dbReference type="PROSITE" id="PS50297">
    <property type="entry name" value="ANK_REP_REGION"/>
    <property type="match status" value="2"/>
</dbReference>
<dbReference type="InterPro" id="IPR039323">
    <property type="entry name" value="ANKRD_45/46/60"/>
</dbReference>
<dbReference type="SUPFAM" id="SSF48403">
    <property type="entry name" value="Ankyrin repeat"/>
    <property type="match status" value="1"/>
</dbReference>
<keyword evidence="1" id="KW-0040">ANK repeat</keyword>
<evidence type="ECO:0000313" key="2">
    <source>
        <dbReference type="Proteomes" id="UP000050741"/>
    </source>
</evidence>
<dbReference type="InterPro" id="IPR036770">
    <property type="entry name" value="Ankyrin_rpt-contain_sf"/>
</dbReference>
<dbReference type="SMART" id="SM00248">
    <property type="entry name" value="ANK"/>
    <property type="match status" value="4"/>
</dbReference>